<feature type="compositionally biased region" description="Pro residues" evidence="1">
    <location>
        <begin position="114"/>
        <end position="130"/>
    </location>
</feature>
<evidence type="ECO:0000313" key="2">
    <source>
        <dbReference type="EMBL" id="MPM04312.1"/>
    </source>
</evidence>
<feature type="compositionally biased region" description="Low complexity" evidence="1">
    <location>
        <begin position="96"/>
        <end position="106"/>
    </location>
</feature>
<proteinExistence type="predicted"/>
<reference evidence="2" key="1">
    <citation type="submission" date="2019-08" db="EMBL/GenBank/DDBJ databases">
        <authorList>
            <person name="Kucharzyk K."/>
            <person name="Murdoch R.W."/>
            <person name="Higgins S."/>
            <person name="Loffler F."/>
        </authorList>
    </citation>
    <scope>NUCLEOTIDE SEQUENCE</scope>
</reference>
<comment type="caution">
    <text evidence="2">The sequence shown here is derived from an EMBL/GenBank/DDBJ whole genome shotgun (WGS) entry which is preliminary data.</text>
</comment>
<name>A0A644WKI9_9ZZZZ</name>
<dbReference type="AlphaFoldDB" id="A0A644WKI9"/>
<sequence>MKSKKKVMLIAAIGLTTLVSAALLGVYFLPSWIPVDFTPEQSTASAAVERIEENGVPLAAPASFDAYTAGDTVQLSYLTQPTKRVKPTIQQEEIQPTADDPAPAEPTQEEPAPEEPTPQEPAPEVPTPEEPAPEEPAPEEPAPEEPTRAVKPSDISDVNAMAEYLYLAGCEFWATEKDFCGTTTRPVSTRVADKIGGGTAVDCPGGDTVRIDSNGVSHDSYAIADHFREYVDMPDLQYFKLYLSDKDYTVQQYGAREEVIGAFYQYGSERATYLPEEQE</sequence>
<dbReference type="EMBL" id="VSSQ01001027">
    <property type="protein sequence ID" value="MPM04312.1"/>
    <property type="molecule type" value="Genomic_DNA"/>
</dbReference>
<evidence type="ECO:0000256" key="1">
    <source>
        <dbReference type="SAM" id="MobiDB-lite"/>
    </source>
</evidence>
<protein>
    <submittedName>
        <fullName evidence="2">Uncharacterized protein</fullName>
    </submittedName>
</protein>
<feature type="compositionally biased region" description="Acidic residues" evidence="1">
    <location>
        <begin position="131"/>
        <end position="143"/>
    </location>
</feature>
<feature type="compositionally biased region" description="Polar residues" evidence="1">
    <location>
        <begin position="84"/>
        <end position="94"/>
    </location>
</feature>
<gene>
    <name evidence="2" type="ORF">SDC9_50588</name>
</gene>
<organism evidence="2">
    <name type="scientific">bioreactor metagenome</name>
    <dbReference type="NCBI Taxonomy" id="1076179"/>
    <lineage>
        <taxon>unclassified sequences</taxon>
        <taxon>metagenomes</taxon>
        <taxon>ecological metagenomes</taxon>
    </lineage>
</organism>
<accession>A0A644WKI9</accession>
<feature type="region of interest" description="Disordered" evidence="1">
    <location>
        <begin position="84"/>
        <end position="154"/>
    </location>
</feature>